<feature type="compositionally biased region" description="Basic and acidic residues" evidence="1">
    <location>
        <begin position="34"/>
        <end position="50"/>
    </location>
</feature>
<feature type="compositionally biased region" description="Basic and acidic residues" evidence="1">
    <location>
        <begin position="133"/>
        <end position="149"/>
    </location>
</feature>
<dbReference type="GO" id="GO:0015074">
    <property type="term" value="P:DNA integration"/>
    <property type="evidence" value="ECO:0007669"/>
    <property type="project" value="InterPro"/>
</dbReference>
<dbReference type="PANTHER" id="PTHR11439">
    <property type="entry name" value="GAG-POL-RELATED RETROTRANSPOSON"/>
    <property type="match status" value="1"/>
</dbReference>
<gene>
    <name evidence="2" type="primary">GIP</name>
    <name evidence="2" type="ORF">AK812_SmicGene16586</name>
</gene>
<organism evidence="2 3">
    <name type="scientific">Symbiodinium microadriaticum</name>
    <name type="common">Dinoflagellate</name>
    <name type="synonym">Zooxanthella microadriatica</name>
    <dbReference type="NCBI Taxonomy" id="2951"/>
    <lineage>
        <taxon>Eukaryota</taxon>
        <taxon>Sar</taxon>
        <taxon>Alveolata</taxon>
        <taxon>Dinophyceae</taxon>
        <taxon>Suessiales</taxon>
        <taxon>Symbiodiniaceae</taxon>
        <taxon>Symbiodinium</taxon>
    </lineage>
</organism>
<feature type="region of interest" description="Disordered" evidence="1">
    <location>
        <begin position="119"/>
        <end position="149"/>
    </location>
</feature>
<dbReference type="Proteomes" id="UP000186817">
    <property type="component" value="Unassembled WGS sequence"/>
</dbReference>
<dbReference type="InterPro" id="IPR001584">
    <property type="entry name" value="Integrase_cat-core"/>
</dbReference>
<dbReference type="Gene3D" id="3.30.420.10">
    <property type="entry name" value="Ribonuclease H-like superfamily/Ribonuclease H"/>
    <property type="match status" value="1"/>
</dbReference>
<reference evidence="2 3" key="1">
    <citation type="submission" date="2016-02" db="EMBL/GenBank/DDBJ databases">
        <title>Genome analysis of coral dinoflagellate symbionts highlights evolutionary adaptations to a symbiotic lifestyle.</title>
        <authorList>
            <person name="Aranda M."/>
            <person name="Li Y."/>
            <person name="Liew Y.J."/>
            <person name="Baumgarten S."/>
            <person name="Simakov O."/>
            <person name="Wilson M."/>
            <person name="Piel J."/>
            <person name="Ashoor H."/>
            <person name="Bougouffa S."/>
            <person name="Bajic V.B."/>
            <person name="Ryu T."/>
            <person name="Ravasi T."/>
            <person name="Bayer T."/>
            <person name="Micklem G."/>
            <person name="Kim H."/>
            <person name="Bhak J."/>
            <person name="Lajeunesse T.C."/>
            <person name="Voolstra C.R."/>
        </authorList>
    </citation>
    <scope>NUCLEOTIDE SEQUENCE [LARGE SCALE GENOMIC DNA]</scope>
    <source>
        <strain evidence="2 3">CCMP2467</strain>
    </source>
</reference>
<dbReference type="InterPro" id="IPR036397">
    <property type="entry name" value="RNaseH_sf"/>
</dbReference>
<dbReference type="OMA" id="FINEHEC"/>
<name>A0A1Q9DZX2_SYMMI</name>
<evidence type="ECO:0000313" key="3">
    <source>
        <dbReference type="Proteomes" id="UP000186817"/>
    </source>
</evidence>
<feature type="compositionally biased region" description="Low complexity" evidence="1">
    <location>
        <begin position="52"/>
        <end position="63"/>
    </location>
</feature>
<keyword evidence="3" id="KW-1185">Reference proteome</keyword>
<dbReference type="AlphaFoldDB" id="A0A1Q9DZX2"/>
<feature type="region of interest" description="Disordered" evidence="1">
    <location>
        <begin position="22"/>
        <end position="77"/>
    </location>
</feature>
<protein>
    <submittedName>
        <fullName evidence="2">Copia protein</fullName>
    </submittedName>
</protein>
<dbReference type="OrthoDB" id="414945at2759"/>
<feature type="region of interest" description="Disordered" evidence="1">
    <location>
        <begin position="371"/>
        <end position="414"/>
    </location>
</feature>
<proteinExistence type="predicted"/>
<evidence type="ECO:0000313" key="2">
    <source>
        <dbReference type="EMBL" id="OLQ00726.1"/>
    </source>
</evidence>
<dbReference type="SUPFAM" id="SSF53098">
    <property type="entry name" value="Ribonuclease H-like"/>
    <property type="match status" value="1"/>
</dbReference>
<dbReference type="CDD" id="cd09272">
    <property type="entry name" value="RNase_HI_RT_Ty1"/>
    <property type="match status" value="1"/>
</dbReference>
<feature type="compositionally biased region" description="Pro residues" evidence="1">
    <location>
        <begin position="379"/>
        <end position="389"/>
    </location>
</feature>
<dbReference type="EMBL" id="LSRX01000318">
    <property type="protein sequence ID" value="OLQ00726.1"/>
    <property type="molecule type" value="Genomic_DNA"/>
</dbReference>
<accession>A0A1Q9DZX2</accession>
<comment type="caution">
    <text evidence="2">The sequence shown here is derived from an EMBL/GenBank/DDBJ whole genome shotgun (WGS) entry which is preliminary data.</text>
</comment>
<dbReference type="PROSITE" id="PS50994">
    <property type="entry name" value="INTEGRASE"/>
    <property type="match status" value="1"/>
</dbReference>
<dbReference type="InterPro" id="IPR012337">
    <property type="entry name" value="RNaseH-like_sf"/>
</dbReference>
<dbReference type="PANTHER" id="PTHR11439:SF467">
    <property type="entry name" value="INTEGRASE CATALYTIC DOMAIN-CONTAINING PROTEIN"/>
    <property type="match status" value="1"/>
</dbReference>
<evidence type="ECO:0000256" key="1">
    <source>
        <dbReference type="SAM" id="MobiDB-lite"/>
    </source>
</evidence>
<sequence length="1102" mass="121155">MHEKPVRHVLVATLTVPVYTDGRPKLLVDPNGDAQDHKLPEDDEGDHGHGEAALLKAPPSSAADAHDARCASPGSAADAHDARLRGFPVGGTPNRDLEHELDPDLFADEKAFKADGVDEFEDTEGGEDPVGAGEHDSAEPEGEKGPSDKFWKDMRAKLTEPVRVHSILFAEPLTSKRGSVVLQAVQRIYARIRLLNLSVRRIHSDQGREFTNRNFVAWATSRDIALTHSSPSDPKANGRVEAHINLVKGGVRTVLSTAPDLPVSCWPHALRQWVAQRFERSMSLLGGQLRSRPLVPYGTRVVVRKREWSRKSPFDVKTLHGTAVCPSERVHNATVVRLVDTQDDGTELVRLYTAPVALQRVLQPVQFEGRELPEEADDPPPPLPPPSHPPRTGGRRLRAKSAPVARSDDGVEGFVEDAAGRDAARGESDLLFDEPVPGAGSDEGGLGLGEAFARGLCACRDKEKEERSESESLSESEGLLDVEARAQQLLKGTWISKGELNTLLTEALQGQVLSSKGRKVDRCSRAQGARGLTLGFYVYGNAVGITKQTTQHKYLTAAVNKYLQQIVPDATWAALRVLETKGGENDEGGVLDTHGKEPANELGELPLTGEVWQDVDSWRVPLTEEVNALKAIIVTPPRILVTLNIVEPGEKWLVLKALYGLAEAPAAWATERDLQLSHMKWTDEHGSTFCLQQCHADENLWKILRWDSEGKRHMEGLIGISVDDILFTGETEAVDGFVKAVQGIWTTSEPELVQSGVSVRFCGFNLHALESGGFLLNQEDYIRDLLLRYPHVVGTSEVPYLKDEEPSEESPNLQTLRQAQAYGGAFQWLSCRSRPDIAYATNRIAHLMSKFPAYAVACSETLLKYLRRTIDLGLRFDPVDGEAMFGESDQLGAPRQLALLEIFADASFAPANQKSQTGVVATFGGAAVAWLSTRQSVVSLSTAESELHSTIDGITLLHVLGPIIAELLEVPVRKLVYNDNVSCVTLFSAPSGAWRTRHLRLKAKAFREQLEDEQYELRHLVGRWMLGDLCTKPLQGQRLRELCQLLGMTSVAAVYCDDVLDTGVRTEREADTGARTEPVEQVRWSLYRIQEPVIPQAGHSLL</sequence>
<dbReference type="GO" id="GO:0003676">
    <property type="term" value="F:nucleic acid binding"/>
    <property type="evidence" value="ECO:0007669"/>
    <property type="project" value="InterPro"/>
</dbReference>